<dbReference type="InterPro" id="IPR027417">
    <property type="entry name" value="P-loop_NTPase"/>
</dbReference>
<organism evidence="9 10">
    <name type="scientific">Thermogymnomonas acidicola</name>
    <dbReference type="NCBI Taxonomy" id="399579"/>
    <lineage>
        <taxon>Archaea</taxon>
        <taxon>Methanobacteriati</taxon>
        <taxon>Thermoplasmatota</taxon>
        <taxon>Thermoplasmata</taxon>
        <taxon>Thermoplasmatales</taxon>
        <taxon>Thermogymnomonas</taxon>
    </lineage>
</organism>
<dbReference type="Gene3D" id="1.20.1060.20">
    <property type="match status" value="1"/>
</dbReference>
<dbReference type="Proteomes" id="UP000632195">
    <property type="component" value="Unassembled WGS sequence"/>
</dbReference>
<dbReference type="SUPFAM" id="SSF75553">
    <property type="entry name" value="Smc hinge domain"/>
    <property type="match status" value="1"/>
</dbReference>
<dbReference type="SUPFAM" id="SSF52540">
    <property type="entry name" value="P-loop containing nucleoside triphosphate hydrolases"/>
    <property type="match status" value="1"/>
</dbReference>
<keyword evidence="5 6" id="KW-0238">DNA-binding</keyword>
<dbReference type="GO" id="GO:0003677">
    <property type="term" value="F:DNA binding"/>
    <property type="evidence" value="ECO:0007669"/>
    <property type="project" value="UniProtKB-UniRule"/>
</dbReference>
<evidence type="ECO:0000256" key="2">
    <source>
        <dbReference type="ARBA" id="ARBA00022741"/>
    </source>
</evidence>
<dbReference type="GO" id="GO:0005737">
    <property type="term" value="C:cytoplasm"/>
    <property type="evidence" value="ECO:0007669"/>
    <property type="project" value="UniProtKB-SubCell"/>
</dbReference>
<evidence type="ECO:0000256" key="7">
    <source>
        <dbReference type="SAM" id="MobiDB-lite"/>
    </source>
</evidence>
<comment type="subcellular location">
    <subcellularLocation>
        <location evidence="6">Cytoplasm</location>
    </subcellularLocation>
</comment>
<feature type="region of interest" description="Disordered" evidence="7">
    <location>
        <begin position="929"/>
        <end position="948"/>
    </location>
</feature>
<evidence type="ECO:0000313" key="9">
    <source>
        <dbReference type="EMBL" id="GGM76113.1"/>
    </source>
</evidence>
<evidence type="ECO:0000256" key="3">
    <source>
        <dbReference type="ARBA" id="ARBA00022840"/>
    </source>
</evidence>
<proteinExistence type="inferred from homology"/>
<keyword evidence="1 6" id="KW-0963">Cytoplasm</keyword>
<name>A0AA37F9P4_9ARCH</name>
<dbReference type="InterPro" id="IPR003395">
    <property type="entry name" value="RecF/RecN/SMC_N"/>
</dbReference>
<dbReference type="InterPro" id="IPR036277">
    <property type="entry name" value="SMC_hinge_sf"/>
</dbReference>
<dbReference type="NCBIfam" id="TIGR02169">
    <property type="entry name" value="SMC_prok_A"/>
    <property type="match status" value="1"/>
</dbReference>
<accession>A0AA37F9P4</accession>
<dbReference type="InterPro" id="IPR011890">
    <property type="entry name" value="SMC_prok"/>
</dbReference>
<sequence>MIIESVELENFKSFGSRSRVFFKPGLTVISGPNGSGKSNIGDALVFVLGTRSSKIVRAEKMGDLIYRPKEGERAPRHCSVTLNLREEGTGETVSIKRELVEEDGEIKGNYYMNGKKARLSDIEAFLLRNKISLDSYSFVLQGDINNLIKMSGTERRRLIESIAGLDVIDMDIERSRRDRESVISNLNTLQAVSQEIETRVSVLRAEKELAERYIEMQGRLRQLRATYIHLEAQAIRAEIEALERTLRDNEERISRLENRLEEIQQEQDERRKRVAELSSEIEERYSAEIRRLQEELDRKRIQAAEIRMRIEDREGQYRELEEERKRGDQRLAALEGRLSELLRREGEMEKALVDLREKEKRAREELERLRALRSGELEEFQRMNRELEGLNAERERLQAEMEEMQKRLMADSARKSQTESAIAARQEDLADLEAELRDTDWRLKKMVPRSEEALRDLSAKYYRLRAEVEEMRQRKDRLARELSDLGREYERLVAQSQRGQSSRALQEVMEARRKGKIDGIFGTLRELISFEERYRAAVESAAGGRLNAVVVRDDGVAEECLGLLKQSGAGRLTFLPLNKMSTGRPRGKAIIVRNQPESLGYIFEIVRYERQFESAVWYAFQDTVLVPGVKEARKYMGGVRLVTLDGDIFEASGAITGGSQEKAAARLDVDARLQQVSQAIREKSEEMEALTADLSSKSAMLEDVSEELRKATGDVASSQGLKRELESRMASVSSKIEEARQRIRELEEERAAVERRIGTTREEMDSVRTRVSEVSSRIAELTAALRETSPEKFREMEAREEALRSLGERIREVLTELSGVKRDVEHTREEVERERENLEDTAIRLRDIERANTEARNRVSSIEEEIASIRASIATYGEGLKDLEAKREAEVRALESLAREYDRARAEVSSKRDVQSSLRGRISDLRAQLSSKEGELEASGGEPDVSLTDRNEVSRLMAETQRHLDSLGQVNMRALEEYEAENSRLSEMKGKMSALLEEKKAIEEFTERLLEQRKVTFLRVFDSIREEMRKVYQELSGGGDAILYFSNENDPMGSEVHIKARPKGTRYTRLEALSGGEKSLTALSFIIAVQRTFPSPFYFLDEVDMFLDGANVDRIGKLLRDASKNAQIIVISLRKAMLKYANSVIGVTVGPDERTHFFQKYIGEVVGS</sequence>
<dbReference type="HAMAP" id="MF_01894">
    <property type="entry name" value="Smc_prok"/>
    <property type="match status" value="1"/>
</dbReference>
<dbReference type="GO" id="GO:0007059">
    <property type="term" value="P:chromosome segregation"/>
    <property type="evidence" value="ECO:0007669"/>
    <property type="project" value="UniProtKB-UniRule"/>
</dbReference>
<dbReference type="SMART" id="SM00968">
    <property type="entry name" value="SMC_hinge"/>
    <property type="match status" value="1"/>
</dbReference>
<dbReference type="GO" id="GO:0030261">
    <property type="term" value="P:chromosome condensation"/>
    <property type="evidence" value="ECO:0007669"/>
    <property type="project" value="InterPro"/>
</dbReference>
<evidence type="ECO:0000259" key="8">
    <source>
        <dbReference type="SMART" id="SM00968"/>
    </source>
</evidence>
<dbReference type="SUPFAM" id="SSF57997">
    <property type="entry name" value="Tropomyosin"/>
    <property type="match status" value="1"/>
</dbReference>
<dbReference type="GO" id="GO:0006260">
    <property type="term" value="P:DNA replication"/>
    <property type="evidence" value="ECO:0007669"/>
    <property type="project" value="UniProtKB-UniRule"/>
</dbReference>
<dbReference type="Gene3D" id="3.40.50.300">
    <property type="entry name" value="P-loop containing nucleotide triphosphate hydrolases"/>
    <property type="match status" value="2"/>
</dbReference>
<dbReference type="Pfam" id="PF02463">
    <property type="entry name" value="SMC_N"/>
    <property type="match status" value="1"/>
</dbReference>
<comment type="caution">
    <text evidence="9">The sequence shown here is derived from an EMBL/GenBank/DDBJ whole genome shotgun (WGS) entry which is preliminary data.</text>
</comment>
<dbReference type="GO" id="GO:0007062">
    <property type="term" value="P:sister chromatid cohesion"/>
    <property type="evidence" value="ECO:0007669"/>
    <property type="project" value="InterPro"/>
</dbReference>
<gene>
    <name evidence="6" type="primary">smc</name>
    <name evidence="9" type="ORF">GCM10007108_12600</name>
</gene>
<feature type="coiled-coil region" evidence="6">
    <location>
        <begin position="673"/>
        <end position="763"/>
    </location>
</feature>
<dbReference type="Gene3D" id="3.30.70.1620">
    <property type="match status" value="1"/>
</dbReference>
<reference evidence="9" key="1">
    <citation type="journal article" date="2014" name="Int. J. Syst. Evol. Microbiol.">
        <title>Complete genome sequence of Corynebacterium casei LMG S-19264T (=DSM 44701T), isolated from a smear-ripened cheese.</title>
        <authorList>
            <consortium name="US DOE Joint Genome Institute (JGI-PGF)"/>
            <person name="Walter F."/>
            <person name="Albersmeier A."/>
            <person name="Kalinowski J."/>
            <person name="Ruckert C."/>
        </authorList>
    </citation>
    <scope>NUCLEOTIDE SEQUENCE</scope>
    <source>
        <strain evidence="9">JCM 13583</strain>
    </source>
</reference>
<evidence type="ECO:0000256" key="4">
    <source>
        <dbReference type="ARBA" id="ARBA00023054"/>
    </source>
</evidence>
<comment type="subunit">
    <text evidence="6">Homodimer.</text>
</comment>
<evidence type="ECO:0000313" key="10">
    <source>
        <dbReference type="Proteomes" id="UP000632195"/>
    </source>
</evidence>
<dbReference type="EMBL" id="BMNY01000002">
    <property type="protein sequence ID" value="GGM76113.1"/>
    <property type="molecule type" value="Genomic_DNA"/>
</dbReference>
<dbReference type="NCBIfam" id="TIGR02168">
    <property type="entry name" value="SMC_prok_B"/>
    <property type="match status" value="1"/>
</dbReference>
<comment type="similarity">
    <text evidence="6">Belongs to the SMC family.</text>
</comment>
<dbReference type="Pfam" id="PF06470">
    <property type="entry name" value="SMC_hinge"/>
    <property type="match status" value="1"/>
</dbReference>
<evidence type="ECO:0000256" key="1">
    <source>
        <dbReference type="ARBA" id="ARBA00022490"/>
    </source>
</evidence>
<dbReference type="GO" id="GO:0005524">
    <property type="term" value="F:ATP binding"/>
    <property type="evidence" value="ECO:0007669"/>
    <property type="project" value="UniProtKB-UniRule"/>
</dbReference>
<evidence type="ECO:0000256" key="6">
    <source>
        <dbReference type="HAMAP-Rule" id="MF_01894"/>
    </source>
</evidence>
<comment type="domain">
    <text evidence="6">Contains large globular domains required for ATP hydrolysis at each terminus and a third globular domain forming a flexible hinge near the middle of the molecule. These domains are separated by coiled-coil structures.</text>
</comment>
<reference evidence="9" key="2">
    <citation type="submission" date="2022-09" db="EMBL/GenBank/DDBJ databases">
        <authorList>
            <person name="Sun Q."/>
            <person name="Ohkuma M."/>
        </authorList>
    </citation>
    <scope>NUCLEOTIDE SEQUENCE</scope>
    <source>
        <strain evidence="9">JCM 13583</strain>
    </source>
</reference>
<feature type="coiled-coil region" evidence="6">
    <location>
        <begin position="206"/>
        <end position="495"/>
    </location>
</feature>
<dbReference type="Gene3D" id="1.20.5.340">
    <property type="match status" value="1"/>
</dbReference>
<feature type="domain" description="SMC hinge" evidence="8">
    <location>
        <begin position="518"/>
        <end position="636"/>
    </location>
</feature>
<feature type="coiled-coil region" evidence="6">
    <location>
        <begin position="814"/>
        <end position="914"/>
    </location>
</feature>
<keyword evidence="4 6" id="KW-0175">Coiled coil</keyword>
<evidence type="ECO:0000256" key="5">
    <source>
        <dbReference type="ARBA" id="ARBA00023125"/>
    </source>
</evidence>
<protein>
    <recommendedName>
        <fullName evidence="6">Chromosome partition protein Smc</fullName>
    </recommendedName>
</protein>
<dbReference type="InterPro" id="IPR010935">
    <property type="entry name" value="SMC_hinge"/>
</dbReference>
<dbReference type="PANTHER" id="PTHR18937">
    <property type="entry name" value="STRUCTURAL MAINTENANCE OF CHROMOSOMES SMC FAMILY MEMBER"/>
    <property type="match status" value="1"/>
</dbReference>
<keyword evidence="3 6" id="KW-0067">ATP-binding</keyword>
<feature type="binding site" evidence="6">
    <location>
        <begin position="32"/>
        <end position="39"/>
    </location>
    <ligand>
        <name>ATP</name>
        <dbReference type="ChEBI" id="CHEBI:30616"/>
    </ligand>
</feature>
<dbReference type="InterPro" id="IPR024704">
    <property type="entry name" value="SMC"/>
</dbReference>
<comment type="function">
    <text evidence="6">Required for chromosome condensation and partitioning.</text>
</comment>
<dbReference type="PIRSF" id="PIRSF005719">
    <property type="entry name" value="SMC"/>
    <property type="match status" value="1"/>
</dbReference>
<keyword evidence="10" id="KW-1185">Reference proteome</keyword>
<keyword evidence="2 6" id="KW-0547">Nucleotide-binding</keyword>
<dbReference type="RefSeq" id="WP_188681393.1">
    <property type="nucleotide sequence ID" value="NZ_BMNY01000002.1"/>
</dbReference>
<dbReference type="GO" id="GO:0016887">
    <property type="term" value="F:ATP hydrolysis activity"/>
    <property type="evidence" value="ECO:0007669"/>
    <property type="project" value="InterPro"/>
</dbReference>
<dbReference type="AlphaFoldDB" id="A0AA37F9P4"/>
<dbReference type="GO" id="GO:0005694">
    <property type="term" value="C:chromosome"/>
    <property type="evidence" value="ECO:0007669"/>
    <property type="project" value="InterPro"/>
</dbReference>